<dbReference type="AlphaFoldDB" id="A0A6J4MAB7"/>
<organism evidence="1">
    <name type="scientific">uncultured Gemmatimonadaceae bacterium</name>
    <dbReference type="NCBI Taxonomy" id="246130"/>
    <lineage>
        <taxon>Bacteria</taxon>
        <taxon>Pseudomonadati</taxon>
        <taxon>Gemmatimonadota</taxon>
        <taxon>Gemmatimonadia</taxon>
        <taxon>Gemmatimonadales</taxon>
        <taxon>Gemmatimonadaceae</taxon>
        <taxon>environmental samples</taxon>
    </lineage>
</organism>
<reference evidence="1" key="1">
    <citation type="submission" date="2020-02" db="EMBL/GenBank/DDBJ databases">
        <authorList>
            <person name="Meier V. D."/>
        </authorList>
    </citation>
    <scope>NUCLEOTIDE SEQUENCE</scope>
    <source>
        <strain evidence="1">AVDCRST_MAG11</strain>
    </source>
</reference>
<evidence type="ECO:0000313" key="1">
    <source>
        <dbReference type="EMBL" id="CAA9350115.1"/>
    </source>
</evidence>
<dbReference type="EMBL" id="CADCTU010000751">
    <property type="protein sequence ID" value="CAA9350115.1"/>
    <property type="molecule type" value="Genomic_DNA"/>
</dbReference>
<protein>
    <submittedName>
        <fullName evidence="1">Uncharacterized protein</fullName>
    </submittedName>
</protein>
<accession>A0A6J4MAB7</accession>
<name>A0A6J4MAB7_9BACT</name>
<gene>
    <name evidence="1" type="ORF">AVDCRST_MAG11-3469</name>
</gene>
<sequence length="113" mass="10283">ASPALSESMNTSMFLRSASMHGAMLPDTSIRNTMSATPRVFARGAGAGASVASGASCAAGAAGAASASVGGALPTAGASIGGAGSAGVAPAGTVGSAVGSGFSIVHSATLGWG</sequence>
<proteinExistence type="predicted"/>
<feature type="non-terminal residue" evidence="1">
    <location>
        <position position="1"/>
    </location>
</feature>